<comment type="caution">
    <text evidence="2">The sequence shown here is derived from an EMBL/GenBank/DDBJ whole genome shotgun (WGS) entry which is preliminary data.</text>
</comment>
<dbReference type="EMBL" id="PGFD01000001">
    <property type="protein sequence ID" value="PJJ67877.1"/>
    <property type="molecule type" value="Genomic_DNA"/>
</dbReference>
<dbReference type="InterPro" id="IPR013975">
    <property type="entry name" value="Tscrpt_reg_BetR_N"/>
</dbReference>
<reference evidence="2 3" key="1">
    <citation type="submission" date="2017-11" db="EMBL/GenBank/DDBJ databases">
        <title>Genomic Encyclopedia of Archaeal and Bacterial Type Strains, Phase II (KMG-II): From Individual Species to Whole Genera.</title>
        <authorList>
            <person name="Goeker M."/>
        </authorList>
    </citation>
    <scope>NUCLEOTIDE SEQUENCE [LARGE SCALE GENOMIC DNA]</scope>
    <source>
        <strain evidence="2 3">DSM 27617</strain>
    </source>
</reference>
<evidence type="ECO:0000313" key="3">
    <source>
        <dbReference type="Proteomes" id="UP000228740"/>
    </source>
</evidence>
<dbReference type="Proteomes" id="UP000228740">
    <property type="component" value="Unassembled WGS sequence"/>
</dbReference>
<proteinExistence type="predicted"/>
<organism evidence="2 3">
    <name type="scientific">Chryseobacterium geocarposphaerae</name>
    <dbReference type="NCBI Taxonomy" id="1416776"/>
    <lineage>
        <taxon>Bacteria</taxon>
        <taxon>Pseudomonadati</taxon>
        <taxon>Bacteroidota</taxon>
        <taxon>Flavobacteriia</taxon>
        <taxon>Flavobacteriales</taxon>
        <taxon>Weeksellaceae</taxon>
        <taxon>Chryseobacterium group</taxon>
        <taxon>Chryseobacterium</taxon>
    </lineage>
</organism>
<accession>A0A2M9CAN0</accession>
<sequence>MFQNYLRKTQIRMRKKIKINKYICENHKTMHHELLLREIRKRIGDKSLNDEIANILNISYDAAHRRTSQKAKFSFEEALELAKYYQISLDQFLTSDHQILVRKTSAVTQTEDLQSFFQNNLSIFENLPLSDEMTIYYSAKDIPFFYTLSDTLLSRFKIYVWMNLLNAKQVFVPFLQFSPPQFEADTKELRKKYEEQHVAELWNDMTISSILQQVLFYYDTRLLKRNEAHIILQELNELIEFIEKKTENNPKFHLYENELMHLSNDIFFHHPQQSLFALPTNMFGYILINDAKTCNETLNYFEHQIKNSKSLNTSGNRDRKIFFNKMYQQIENLTQKL</sequence>
<dbReference type="Pfam" id="PF08667">
    <property type="entry name" value="BetR"/>
    <property type="match status" value="1"/>
</dbReference>
<feature type="domain" description="Transcription regulator BetR N-terminal" evidence="1">
    <location>
        <begin position="40"/>
        <end position="97"/>
    </location>
</feature>
<protein>
    <recommendedName>
        <fullName evidence="1">Transcription regulator BetR N-terminal domain-containing protein</fullName>
    </recommendedName>
</protein>
<evidence type="ECO:0000259" key="1">
    <source>
        <dbReference type="Pfam" id="PF08667"/>
    </source>
</evidence>
<gene>
    <name evidence="2" type="ORF">CLV73_1897</name>
</gene>
<evidence type="ECO:0000313" key="2">
    <source>
        <dbReference type="EMBL" id="PJJ67877.1"/>
    </source>
</evidence>
<keyword evidence="3" id="KW-1185">Reference proteome</keyword>
<dbReference type="AlphaFoldDB" id="A0A2M9CAN0"/>
<name>A0A2M9CAN0_9FLAO</name>